<accession>A0A919CPZ8</accession>
<dbReference type="PANTHER" id="PTHR30040:SF2">
    <property type="entry name" value="FAD:PROTEIN FMN TRANSFERASE"/>
    <property type="match status" value="1"/>
</dbReference>
<keyword evidence="6" id="KW-0274">FAD</keyword>
<evidence type="ECO:0000313" key="11">
    <source>
        <dbReference type="EMBL" id="GHD52618.1"/>
    </source>
</evidence>
<evidence type="ECO:0000256" key="7">
    <source>
        <dbReference type="ARBA" id="ARBA00022842"/>
    </source>
</evidence>
<organism evidence="11 12">
    <name type="scientific">Thalassobaculum fulvum</name>
    <dbReference type="NCBI Taxonomy" id="1633335"/>
    <lineage>
        <taxon>Bacteria</taxon>
        <taxon>Pseudomonadati</taxon>
        <taxon>Pseudomonadota</taxon>
        <taxon>Alphaproteobacteria</taxon>
        <taxon>Rhodospirillales</taxon>
        <taxon>Thalassobaculaceae</taxon>
        <taxon>Thalassobaculum</taxon>
    </lineage>
</organism>
<evidence type="ECO:0000256" key="1">
    <source>
        <dbReference type="ARBA" id="ARBA00011955"/>
    </source>
</evidence>
<dbReference type="PANTHER" id="PTHR30040">
    <property type="entry name" value="THIAMINE BIOSYNTHESIS LIPOPROTEIN APBE"/>
    <property type="match status" value="1"/>
</dbReference>
<dbReference type="Proteomes" id="UP000630353">
    <property type="component" value="Unassembled WGS sequence"/>
</dbReference>
<reference evidence="11" key="1">
    <citation type="journal article" date="2014" name="Int. J. Syst. Evol. Microbiol.">
        <title>Complete genome sequence of Corynebacterium casei LMG S-19264T (=DSM 44701T), isolated from a smear-ripened cheese.</title>
        <authorList>
            <consortium name="US DOE Joint Genome Institute (JGI-PGF)"/>
            <person name="Walter F."/>
            <person name="Albersmeier A."/>
            <person name="Kalinowski J."/>
            <person name="Ruckert C."/>
        </authorList>
    </citation>
    <scope>NUCLEOTIDE SEQUENCE</scope>
    <source>
        <strain evidence="11">KCTC 42651</strain>
    </source>
</reference>
<keyword evidence="4 11" id="KW-0808">Transferase</keyword>
<dbReference type="Pfam" id="PF02424">
    <property type="entry name" value="ApbE"/>
    <property type="match status" value="1"/>
</dbReference>
<dbReference type="SUPFAM" id="SSF143631">
    <property type="entry name" value="ApbE-like"/>
    <property type="match status" value="1"/>
</dbReference>
<gene>
    <name evidence="11" type="primary">nosX</name>
    <name evidence="11" type="ORF">GCM10017083_28220</name>
</gene>
<dbReference type="GO" id="GO:0046872">
    <property type="term" value="F:metal ion binding"/>
    <property type="evidence" value="ECO:0007669"/>
    <property type="project" value="UniProtKB-KW"/>
</dbReference>
<sequence>MLHPDPAEARRLVGLAVREIERLEAIFSLYRPDSAVVALNRAGRLPDPPIELVELLARAGEISRASGGAFDVTVQPLWQRYRDHFAEPGADRLPVVSDLLPLVDWRGVGVEPREIAFARPGMAVTLNGIAQGYVTDRVAAVLRRNGVERMLLDLGETRTVGDRGAGRPWRVGVADPTDPARSLATLECFERAVASSGGYGTVFDPAGRYGHLIDPRTGRTAPVLRGTTVAAPDATLADALSTAFSLMDRNEIRAVVRQIGGVDVYRLSSGQVARIV</sequence>
<keyword evidence="3" id="KW-0285">Flavoprotein</keyword>
<evidence type="ECO:0000256" key="5">
    <source>
        <dbReference type="ARBA" id="ARBA00022723"/>
    </source>
</evidence>
<evidence type="ECO:0000256" key="2">
    <source>
        <dbReference type="ARBA" id="ARBA00016337"/>
    </source>
</evidence>
<comment type="catalytic activity">
    <reaction evidence="9">
        <text>L-threonyl-[protein] + FAD = FMN-L-threonyl-[protein] + AMP + H(+)</text>
        <dbReference type="Rhea" id="RHEA:36847"/>
        <dbReference type="Rhea" id="RHEA-COMP:11060"/>
        <dbReference type="Rhea" id="RHEA-COMP:11061"/>
        <dbReference type="ChEBI" id="CHEBI:15378"/>
        <dbReference type="ChEBI" id="CHEBI:30013"/>
        <dbReference type="ChEBI" id="CHEBI:57692"/>
        <dbReference type="ChEBI" id="CHEBI:74257"/>
        <dbReference type="ChEBI" id="CHEBI:456215"/>
        <dbReference type="EC" id="2.7.1.180"/>
    </reaction>
</comment>
<dbReference type="PIRSF" id="PIRSF006268">
    <property type="entry name" value="ApbE"/>
    <property type="match status" value="1"/>
</dbReference>
<keyword evidence="12" id="KW-1185">Reference proteome</keyword>
<proteinExistence type="predicted"/>
<evidence type="ECO:0000256" key="10">
    <source>
        <dbReference type="PIRSR" id="PIRSR006268-2"/>
    </source>
</evidence>
<dbReference type="Gene3D" id="3.10.520.10">
    <property type="entry name" value="ApbE-like domains"/>
    <property type="match status" value="1"/>
</dbReference>
<name>A0A919CPZ8_9PROT</name>
<evidence type="ECO:0000256" key="3">
    <source>
        <dbReference type="ARBA" id="ARBA00022630"/>
    </source>
</evidence>
<evidence type="ECO:0000256" key="4">
    <source>
        <dbReference type="ARBA" id="ARBA00022679"/>
    </source>
</evidence>
<comment type="cofactor">
    <cofactor evidence="10">
        <name>Mg(2+)</name>
        <dbReference type="ChEBI" id="CHEBI:18420"/>
    </cofactor>
    <cofactor evidence="10">
        <name>Mn(2+)</name>
        <dbReference type="ChEBI" id="CHEBI:29035"/>
    </cofactor>
    <text evidence="10">Magnesium. Can also use manganese.</text>
</comment>
<evidence type="ECO:0000256" key="6">
    <source>
        <dbReference type="ARBA" id="ARBA00022827"/>
    </source>
</evidence>
<evidence type="ECO:0000313" key="12">
    <source>
        <dbReference type="Proteomes" id="UP000630353"/>
    </source>
</evidence>
<comment type="caution">
    <text evidence="11">The sequence shown here is derived from an EMBL/GenBank/DDBJ whole genome shotgun (WGS) entry which is preliminary data.</text>
</comment>
<reference evidence="11" key="2">
    <citation type="submission" date="2020-09" db="EMBL/GenBank/DDBJ databases">
        <authorList>
            <person name="Sun Q."/>
            <person name="Kim S."/>
        </authorList>
    </citation>
    <scope>NUCLEOTIDE SEQUENCE</scope>
    <source>
        <strain evidence="11">KCTC 42651</strain>
    </source>
</reference>
<dbReference type="EC" id="2.7.1.180" evidence="1"/>
<keyword evidence="7 10" id="KW-0460">Magnesium</keyword>
<keyword evidence="5 10" id="KW-0479">Metal-binding</keyword>
<feature type="binding site" evidence="10">
    <location>
        <position position="238"/>
    </location>
    <ligand>
        <name>Mg(2+)</name>
        <dbReference type="ChEBI" id="CHEBI:18420"/>
    </ligand>
</feature>
<dbReference type="InterPro" id="IPR024932">
    <property type="entry name" value="ApbE"/>
</dbReference>
<dbReference type="GO" id="GO:0016740">
    <property type="term" value="F:transferase activity"/>
    <property type="evidence" value="ECO:0007669"/>
    <property type="project" value="UniProtKB-KW"/>
</dbReference>
<evidence type="ECO:0000256" key="9">
    <source>
        <dbReference type="ARBA" id="ARBA00048540"/>
    </source>
</evidence>
<feature type="binding site" evidence="10">
    <location>
        <position position="242"/>
    </location>
    <ligand>
        <name>Mg(2+)</name>
        <dbReference type="ChEBI" id="CHEBI:18420"/>
    </ligand>
</feature>
<dbReference type="InterPro" id="IPR003374">
    <property type="entry name" value="ApbE-like_sf"/>
</dbReference>
<dbReference type="EMBL" id="BMZS01000006">
    <property type="protein sequence ID" value="GHD52618.1"/>
    <property type="molecule type" value="Genomic_DNA"/>
</dbReference>
<dbReference type="AlphaFoldDB" id="A0A919CPZ8"/>
<protein>
    <recommendedName>
        <fullName evidence="2">FAD:protein FMN transferase</fullName>
        <ecNumber evidence="1">2.7.1.180</ecNumber>
    </recommendedName>
    <alternativeName>
        <fullName evidence="8">Flavin transferase</fullName>
    </alternativeName>
</protein>
<feature type="binding site" evidence="10">
    <location>
        <position position="128"/>
    </location>
    <ligand>
        <name>Mg(2+)</name>
        <dbReference type="ChEBI" id="CHEBI:18420"/>
    </ligand>
</feature>
<evidence type="ECO:0000256" key="8">
    <source>
        <dbReference type="ARBA" id="ARBA00031306"/>
    </source>
</evidence>